<dbReference type="InterPro" id="IPR003173">
    <property type="entry name" value="PC4_C"/>
</dbReference>
<dbReference type="PATRIC" id="fig|702453.3.peg.554"/>
<sequence length="80" mass="9270">MVDIKPEKVGIILANIEYEIMEEVGVLSENTRGWRKELNRVSWNGRPAKYDIRDWAENHEKMGKGITLTDEEAEALKKLL</sequence>
<dbReference type="Proteomes" id="UP000004302">
    <property type="component" value="Chromosome"/>
</dbReference>
<comment type="caution">
    <text evidence="2">The sequence shown here is derived from an EMBL/GenBank/DDBJ whole genome shotgun (WGS) entry which is preliminary data.</text>
</comment>
<organism evidence="2 3">
    <name type="scientific">Listeria seeligeri FSL N1-067</name>
    <dbReference type="NCBI Taxonomy" id="702453"/>
    <lineage>
        <taxon>Bacteria</taxon>
        <taxon>Bacillati</taxon>
        <taxon>Bacillota</taxon>
        <taxon>Bacilli</taxon>
        <taxon>Bacillales</taxon>
        <taxon>Listeriaceae</taxon>
        <taxon>Listeria</taxon>
    </lineage>
</organism>
<evidence type="ECO:0000313" key="2">
    <source>
        <dbReference type="EMBL" id="EFS01115.1"/>
    </source>
</evidence>
<dbReference type="EMBL" id="ADXJ01000258">
    <property type="protein sequence ID" value="EFS01115.1"/>
    <property type="molecule type" value="Genomic_DNA"/>
</dbReference>
<evidence type="ECO:0000313" key="3">
    <source>
        <dbReference type="Proteomes" id="UP000004302"/>
    </source>
</evidence>
<dbReference type="InterPro" id="IPR017154">
    <property type="entry name" value="PC4-like"/>
</dbReference>
<name>E3ZMN7_LISSE</name>
<feature type="domain" description="Transcriptional coactivator p15 (PC4) C-terminal" evidence="1">
    <location>
        <begin position="32"/>
        <end position="78"/>
    </location>
</feature>
<reference evidence="2 3" key="1">
    <citation type="journal article" date="2010" name="Microbiol. Resour. Announc.">
        <title>Comparative genomics of the bacterial genus Listeria: Genome evolution is characterized by limited gene acquisition and limited gene loss.</title>
        <authorList>
            <person name="den Bakker H.C."/>
            <person name="Cummings C.A."/>
            <person name="Ferreira V."/>
            <person name="Vatta P."/>
            <person name="Orsi R.H."/>
            <person name="Degoricija L."/>
            <person name="Barker M."/>
            <person name="Petrauskene O."/>
            <person name="Furtado M.R."/>
            <person name="Wiedmann M."/>
        </authorList>
    </citation>
    <scope>NUCLEOTIDE SEQUENCE [LARGE SCALE GENOMIC DNA]</scope>
    <source>
        <strain evidence="2 3">FSL N1-067</strain>
    </source>
</reference>
<accession>E3ZMN7</accession>
<gene>
    <name evidence="2" type="ORF">NT03LS_0689</name>
</gene>
<dbReference type="Gene3D" id="2.30.31.70">
    <property type="match status" value="1"/>
</dbReference>
<evidence type="ECO:0000259" key="1">
    <source>
        <dbReference type="Pfam" id="PF02229"/>
    </source>
</evidence>
<dbReference type="GO" id="GO:0006355">
    <property type="term" value="P:regulation of DNA-templated transcription"/>
    <property type="evidence" value="ECO:0007669"/>
    <property type="project" value="InterPro"/>
</dbReference>
<dbReference type="HOGENOM" id="CLU_180137_1_0_9"/>
<protein>
    <submittedName>
        <fullName evidence="2">Putative cytoplasmic protein</fullName>
    </submittedName>
</protein>
<dbReference type="GO" id="GO:0003677">
    <property type="term" value="F:DNA binding"/>
    <property type="evidence" value="ECO:0007669"/>
    <property type="project" value="InterPro"/>
</dbReference>
<dbReference type="Pfam" id="PF02229">
    <property type="entry name" value="PC4"/>
    <property type="match status" value="1"/>
</dbReference>
<dbReference type="PIRSF" id="PIRSF037246">
    <property type="entry name" value="UCP037246"/>
    <property type="match status" value="1"/>
</dbReference>
<dbReference type="AlphaFoldDB" id="E3ZMN7"/>
<proteinExistence type="predicted"/>